<feature type="transmembrane region" description="Helical" evidence="1">
    <location>
        <begin position="25"/>
        <end position="48"/>
    </location>
</feature>
<keyword evidence="1" id="KW-1133">Transmembrane helix</keyword>
<protein>
    <submittedName>
        <fullName evidence="2">General alpha-glucoside permease</fullName>
    </submittedName>
</protein>
<organism evidence="2 3">
    <name type="scientific">Colletotrichum liriopes</name>
    <dbReference type="NCBI Taxonomy" id="708192"/>
    <lineage>
        <taxon>Eukaryota</taxon>
        <taxon>Fungi</taxon>
        <taxon>Dikarya</taxon>
        <taxon>Ascomycota</taxon>
        <taxon>Pezizomycotina</taxon>
        <taxon>Sordariomycetes</taxon>
        <taxon>Hypocreomycetidae</taxon>
        <taxon>Glomerellales</taxon>
        <taxon>Glomerellaceae</taxon>
        <taxon>Colletotrichum</taxon>
        <taxon>Colletotrichum spaethianum species complex</taxon>
    </lineage>
</organism>
<name>A0AA37H0C8_9PEZI</name>
<dbReference type="Gene3D" id="1.20.1250.20">
    <property type="entry name" value="MFS general substrate transporter like domains"/>
    <property type="match status" value="1"/>
</dbReference>
<evidence type="ECO:0000313" key="2">
    <source>
        <dbReference type="EMBL" id="GJC90674.1"/>
    </source>
</evidence>
<accession>A0AA37H0C8</accession>
<keyword evidence="1" id="KW-0472">Membrane</keyword>
<dbReference type="EMBL" id="BPPX01000058">
    <property type="protein sequence ID" value="GJC90674.1"/>
    <property type="molecule type" value="Genomic_DNA"/>
</dbReference>
<reference evidence="2 3" key="1">
    <citation type="submission" date="2021-07" db="EMBL/GenBank/DDBJ databases">
        <title>Genome data of Colletotrichum spaethianum.</title>
        <authorList>
            <person name="Utami Y.D."/>
            <person name="Hiruma K."/>
        </authorList>
    </citation>
    <scope>NUCLEOTIDE SEQUENCE [LARGE SCALE GENOMIC DNA]</scope>
    <source>
        <strain evidence="2 3">MAFF 242679</strain>
    </source>
</reference>
<keyword evidence="3" id="KW-1185">Reference proteome</keyword>
<dbReference type="Proteomes" id="UP001055172">
    <property type="component" value="Unassembled WGS sequence"/>
</dbReference>
<sequence>MCSTAASCLVLQVLPYLLNTDQANLGGKICFIFFGLSLPICAWLYFYFPEMKGRNYAEIQEMFSNRVPARKFKSHVCEAGAGGQEKSKLQEEA</sequence>
<evidence type="ECO:0000313" key="3">
    <source>
        <dbReference type="Proteomes" id="UP001055172"/>
    </source>
</evidence>
<keyword evidence="1" id="KW-0812">Transmembrane</keyword>
<proteinExistence type="predicted"/>
<dbReference type="InterPro" id="IPR036259">
    <property type="entry name" value="MFS_trans_sf"/>
</dbReference>
<dbReference type="AlphaFoldDB" id="A0AA37H0C8"/>
<gene>
    <name evidence="2" type="ORF">ColLi_13512</name>
</gene>
<evidence type="ECO:0000256" key="1">
    <source>
        <dbReference type="SAM" id="Phobius"/>
    </source>
</evidence>
<comment type="caution">
    <text evidence="2">The sequence shown here is derived from an EMBL/GenBank/DDBJ whole genome shotgun (WGS) entry which is preliminary data.</text>
</comment>